<evidence type="ECO:0000313" key="2">
    <source>
        <dbReference type="EMBL" id="KAK9746620.1"/>
    </source>
</evidence>
<dbReference type="AlphaFoldDB" id="A0AAW1MJQ8"/>
<reference evidence="2 3" key="1">
    <citation type="journal article" date="2024" name="BMC Genomics">
        <title>De novo assembly and annotation of Popillia japonica's genome with initial clues to its potential as an invasive pest.</title>
        <authorList>
            <person name="Cucini C."/>
            <person name="Boschi S."/>
            <person name="Funari R."/>
            <person name="Cardaioli E."/>
            <person name="Iannotti N."/>
            <person name="Marturano G."/>
            <person name="Paoli F."/>
            <person name="Bruttini M."/>
            <person name="Carapelli A."/>
            <person name="Frati F."/>
            <person name="Nardi F."/>
        </authorList>
    </citation>
    <scope>NUCLEOTIDE SEQUENCE [LARGE SCALE GENOMIC DNA]</scope>
    <source>
        <strain evidence="2">DMR45628</strain>
    </source>
</reference>
<accession>A0AAW1MJQ8</accession>
<feature type="region of interest" description="Disordered" evidence="1">
    <location>
        <begin position="46"/>
        <end position="67"/>
    </location>
</feature>
<proteinExistence type="predicted"/>
<keyword evidence="3" id="KW-1185">Reference proteome</keyword>
<name>A0AAW1MJQ8_POPJA</name>
<comment type="caution">
    <text evidence="2">The sequence shown here is derived from an EMBL/GenBank/DDBJ whole genome shotgun (WGS) entry which is preliminary data.</text>
</comment>
<dbReference type="EMBL" id="JASPKY010000038">
    <property type="protein sequence ID" value="KAK9746620.1"/>
    <property type="molecule type" value="Genomic_DNA"/>
</dbReference>
<feature type="compositionally biased region" description="Basic and acidic residues" evidence="1">
    <location>
        <begin position="46"/>
        <end position="59"/>
    </location>
</feature>
<organism evidence="2 3">
    <name type="scientific">Popillia japonica</name>
    <name type="common">Japanese beetle</name>
    <dbReference type="NCBI Taxonomy" id="7064"/>
    <lineage>
        <taxon>Eukaryota</taxon>
        <taxon>Metazoa</taxon>
        <taxon>Ecdysozoa</taxon>
        <taxon>Arthropoda</taxon>
        <taxon>Hexapoda</taxon>
        <taxon>Insecta</taxon>
        <taxon>Pterygota</taxon>
        <taxon>Neoptera</taxon>
        <taxon>Endopterygota</taxon>
        <taxon>Coleoptera</taxon>
        <taxon>Polyphaga</taxon>
        <taxon>Scarabaeiformia</taxon>
        <taxon>Scarabaeidae</taxon>
        <taxon>Rutelinae</taxon>
        <taxon>Popillia</taxon>
    </lineage>
</organism>
<evidence type="ECO:0000256" key="1">
    <source>
        <dbReference type="SAM" id="MobiDB-lite"/>
    </source>
</evidence>
<gene>
    <name evidence="2" type="ORF">QE152_g5892</name>
</gene>
<evidence type="ECO:0000313" key="3">
    <source>
        <dbReference type="Proteomes" id="UP001458880"/>
    </source>
</evidence>
<protein>
    <submittedName>
        <fullName evidence="2">Uncharacterized protein</fullName>
    </submittedName>
</protein>
<dbReference type="Proteomes" id="UP001458880">
    <property type="component" value="Unassembled WGS sequence"/>
</dbReference>
<sequence length="92" mass="10856">MQKGKNNSYREGIERISRIVEKQKAKKFLPGNKERFAEYFEELLNKEEGETRESQYDPKEEQEDAEVETTLMVPTKKEVEDQIESLRSNKAT</sequence>